<dbReference type="RefSeq" id="WP_084015502.1">
    <property type="nucleotide sequence ID" value="NZ_FWXS01000001.1"/>
</dbReference>
<dbReference type="STRING" id="1434700.SAMN06296427_101266"/>
<organism evidence="3 4">
    <name type="scientific">Moheibacter sediminis</name>
    <dbReference type="NCBI Taxonomy" id="1434700"/>
    <lineage>
        <taxon>Bacteria</taxon>
        <taxon>Pseudomonadati</taxon>
        <taxon>Bacteroidota</taxon>
        <taxon>Flavobacteriia</taxon>
        <taxon>Flavobacteriales</taxon>
        <taxon>Weeksellaceae</taxon>
        <taxon>Moheibacter</taxon>
    </lineage>
</organism>
<evidence type="ECO:0000313" key="4">
    <source>
        <dbReference type="Proteomes" id="UP000192393"/>
    </source>
</evidence>
<dbReference type="Pfam" id="PF02368">
    <property type="entry name" value="Big_2"/>
    <property type="match status" value="1"/>
</dbReference>
<accession>A0A1W1YCQ7</accession>
<reference evidence="3 4" key="1">
    <citation type="submission" date="2017-04" db="EMBL/GenBank/DDBJ databases">
        <authorList>
            <person name="Afonso C.L."/>
            <person name="Miller P.J."/>
            <person name="Scott M.A."/>
            <person name="Spackman E."/>
            <person name="Goraichik I."/>
            <person name="Dimitrov K.M."/>
            <person name="Suarez D.L."/>
            <person name="Swayne D.E."/>
        </authorList>
    </citation>
    <scope>NUCLEOTIDE SEQUENCE [LARGE SCALE GENOMIC DNA]</scope>
    <source>
        <strain evidence="3 4">CGMCC 1.12708</strain>
    </source>
</reference>
<dbReference type="Pfam" id="PF17963">
    <property type="entry name" value="Big_9"/>
    <property type="match status" value="2"/>
</dbReference>
<dbReference type="Pfam" id="PF01345">
    <property type="entry name" value="DUF11"/>
    <property type="match status" value="1"/>
</dbReference>
<name>A0A1W1YCQ7_9FLAO</name>
<evidence type="ECO:0000313" key="3">
    <source>
        <dbReference type="EMBL" id="SMC33904.1"/>
    </source>
</evidence>
<protein>
    <submittedName>
        <fullName evidence="3">Ig-like domain (Group 2)</fullName>
    </submittedName>
</protein>
<dbReference type="InterPro" id="IPR047589">
    <property type="entry name" value="DUF11_rpt"/>
</dbReference>
<dbReference type="InterPro" id="IPR003343">
    <property type="entry name" value="Big_2"/>
</dbReference>
<dbReference type="InterPro" id="IPR001434">
    <property type="entry name" value="OmcB-like_DUF11"/>
</dbReference>
<dbReference type="Gene3D" id="2.60.40.10">
    <property type="entry name" value="Immunoglobulins"/>
    <property type="match status" value="1"/>
</dbReference>
<dbReference type="SUPFAM" id="SSF49373">
    <property type="entry name" value="Invasin/intimin cell-adhesion fragments"/>
    <property type="match status" value="1"/>
</dbReference>
<feature type="domain" description="BIG2" evidence="2">
    <location>
        <begin position="1277"/>
        <end position="1310"/>
    </location>
</feature>
<dbReference type="Gene3D" id="2.60.40.1080">
    <property type="match status" value="1"/>
</dbReference>
<dbReference type="NCBIfam" id="TIGR01451">
    <property type="entry name" value="B_ant_repeat"/>
    <property type="match status" value="1"/>
</dbReference>
<evidence type="ECO:0000259" key="1">
    <source>
        <dbReference type="Pfam" id="PF01345"/>
    </source>
</evidence>
<dbReference type="InterPro" id="IPR013783">
    <property type="entry name" value="Ig-like_fold"/>
</dbReference>
<keyword evidence="4" id="KW-1185">Reference proteome</keyword>
<dbReference type="Gene3D" id="2.60.40.3440">
    <property type="match status" value="2"/>
</dbReference>
<dbReference type="Proteomes" id="UP000192393">
    <property type="component" value="Unassembled WGS sequence"/>
</dbReference>
<proteinExistence type="predicted"/>
<dbReference type="EMBL" id="FWXS01000001">
    <property type="protein sequence ID" value="SMC33904.1"/>
    <property type="molecule type" value="Genomic_DNA"/>
</dbReference>
<gene>
    <name evidence="3" type="ORF">SAMN06296427_101266</name>
</gene>
<sequence>MFKLPKLPELPIKTYFQFFLILLLFITPLVSFAQTDLVRWNNDNYAPTYVASNTTITASNITQNGVTLTHQTWSENFFHTAGWPTPAQNGGSIDVSKYVEFSISANTGYQINLANFNFYYRAQSSGQNFQVRYSKDNFATYSTMIGNTSVPTGWTSASNSLSSVNPVLPGQTVRIRIYAYNTNQNFHILRSGGINYPPTITGTVSAASPPVAANDNITTARNIAVPVNILANDTHSTLTSINITQQPTNGQNITVNGVTNVTYTPNTNYTGSDSFKYTITDGNGTSNEATVNVTVNVPVAPTAVADAVSVVANQTTNINVLANDSPGSGAFNQVTIITNAAHGNATVNPDNTINYIPSLDYIGTDSFQYNVTNIHNMTSNTVSVTISIYSNPVDLVKWNNANLTPTLVGTNVSANSIGTGGGVTIQNFDWTGFRVNNFHNGVNNTINYSKYLEFSITPNDAYKILLSQFKFQYFSPVANGPSKLQIRYSTDPSFPSNGTILDSEQNLIRGSEQNLVLNFPGGYETEQTLYLRIYLFGHTDVSYTDFLIRNPRTDLNNPNLYQGPIISGVVSHVITDEPTDVGINISMTPNEPETGDNVTFTIEVENNGPNNASGVTVASLLPAGFSHISNNSGGTYNSSTGIWTIGNLANGTSNSLEITAQKQATGPYTVTASVSHNGSDGNSSNNSESITPLNACADCTNIIPNGTGHITVNAGQIYCLHSGTYTGTVTLNTGGTICIGEGTTFNPSWGPNVYEGTIINRGTMNLITYNNANHHPEIINYGTFNSDNLQNFAGSIENMVDGVVNMTSGDAIFLNGSEIVNHGTMTLNKFNGNNMTIINHSSFTVNNNFFFLGTSGYFDNKLGGNVLLNQTNGATNITSPFDNSGTAQIYRANSGTGISTEVNNYGTMQIYQNIIFGMDTYLTNDGILEFHNAASVEFQGPLLQNNNLLTIFDGGNLSLNSPISQMVNNERVVVGGSVSHNVAGSSIVNNCTILSNDYFVGNGTSENNGLIWVTNMFELEGTLSILINSTTGFVRGANFRNSGDISGYGEFYFTGDTNFESAGTFVGNSAGSPIKFFDASPTGDQIFDEFVEDNPAINTIRPDSMTPYSDVTYDCSAPPTTAGYPPITQKVEISFCEPKALTFDLDDYVQPHAPVNGNAFTVQNSSIRLFDPNNVNNPGNNTTNLTIPGKGNLSVNTLTGVVSFTPNIGFTSGSLEAQYRIANQWSGNPPIMPSSRTSITISLHDELPDMTIDNGQNPVCIGDNITYSVDTPDEVISGVWASSNPLVATVDNNGVVTGISTGNTIISYTATLPSYPSGETCEMKVEEAVIFNNCGCYKDPNPELADANTITGISSLSAPSKSWPESIPNGFLALESKNKGFVITRVQNENAITEPKEGMLIYDIQAGCVKLHNGAVWKCIQKKCD</sequence>
<evidence type="ECO:0000259" key="2">
    <source>
        <dbReference type="Pfam" id="PF02368"/>
    </source>
</evidence>
<feature type="domain" description="DUF11" evidence="1">
    <location>
        <begin position="580"/>
        <end position="691"/>
    </location>
</feature>
<dbReference type="InterPro" id="IPR008964">
    <property type="entry name" value="Invasin/intimin_cell_adhesion"/>
</dbReference>
<dbReference type="OrthoDB" id="9805017at2"/>